<dbReference type="EMBL" id="RBWY01000004">
    <property type="protein sequence ID" value="RKS84691.1"/>
    <property type="molecule type" value="Genomic_DNA"/>
</dbReference>
<comment type="caution">
    <text evidence="2">The sequence shown here is derived from an EMBL/GenBank/DDBJ whole genome shotgun (WGS) entry which is preliminary data.</text>
</comment>
<reference evidence="2 3" key="1">
    <citation type="submission" date="2018-10" db="EMBL/GenBank/DDBJ databases">
        <title>Genomic Encyclopedia of Type Strains, Phase IV (KMG-IV): sequencing the most valuable type-strain genomes for metagenomic binning, comparative biology and taxonomic classification.</title>
        <authorList>
            <person name="Goeker M."/>
        </authorList>
    </citation>
    <scope>NUCLEOTIDE SEQUENCE [LARGE SCALE GENOMIC DNA]</scope>
    <source>
        <strain evidence="2 3">DSM 22228</strain>
    </source>
</reference>
<gene>
    <name evidence="2" type="ORF">DES39_1905</name>
</gene>
<feature type="transmembrane region" description="Helical" evidence="1">
    <location>
        <begin position="357"/>
        <end position="383"/>
    </location>
</feature>
<evidence type="ECO:0008006" key="4">
    <source>
        <dbReference type="Google" id="ProtNLM"/>
    </source>
</evidence>
<keyword evidence="1" id="KW-1133">Transmembrane helix</keyword>
<proteinExistence type="predicted"/>
<feature type="transmembrane region" description="Helical" evidence="1">
    <location>
        <begin position="93"/>
        <end position="111"/>
    </location>
</feature>
<evidence type="ECO:0000313" key="2">
    <source>
        <dbReference type="EMBL" id="RKS84691.1"/>
    </source>
</evidence>
<organism evidence="2 3">
    <name type="scientific">Orbus hercynius</name>
    <dbReference type="NCBI Taxonomy" id="593135"/>
    <lineage>
        <taxon>Bacteria</taxon>
        <taxon>Pseudomonadati</taxon>
        <taxon>Pseudomonadota</taxon>
        <taxon>Gammaproteobacteria</taxon>
        <taxon>Orbales</taxon>
        <taxon>Orbaceae</taxon>
        <taxon>Orbus</taxon>
    </lineage>
</organism>
<dbReference type="AlphaFoldDB" id="A0A495RBH5"/>
<feature type="transmembrane region" description="Helical" evidence="1">
    <location>
        <begin position="242"/>
        <end position="264"/>
    </location>
</feature>
<feature type="transmembrane region" description="Helical" evidence="1">
    <location>
        <begin position="183"/>
        <end position="200"/>
    </location>
</feature>
<evidence type="ECO:0000256" key="1">
    <source>
        <dbReference type="SAM" id="Phobius"/>
    </source>
</evidence>
<feature type="transmembrane region" description="Helical" evidence="1">
    <location>
        <begin position="118"/>
        <end position="139"/>
    </location>
</feature>
<dbReference type="Proteomes" id="UP000278542">
    <property type="component" value="Unassembled WGS sequence"/>
</dbReference>
<feature type="transmembrane region" description="Helical" evidence="1">
    <location>
        <begin position="70"/>
        <end position="87"/>
    </location>
</feature>
<feature type="transmembrane region" description="Helical" evidence="1">
    <location>
        <begin position="212"/>
        <end position="235"/>
    </location>
</feature>
<keyword evidence="1" id="KW-0812">Transmembrane</keyword>
<dbReference type="RefSeq" id="WP_121145542.1">
    <property type="nucleotide sequence ID" value="NZ_RBWY01000004.1"/>
</dbReference>
<evidence type="ECO:0000313" key="3">
    <source>
        <dbReference type="Proteomes" id="UP000278542"/>
    </source>
</evidence>
<keyword evidence="3" id="KW-1185">Reference proteome</keyword>
<dbReference type="OrthoDB" id="788359at2"/>
<feature type="transmembrane region" description="Helical" evidence="1">
    <location>
        <begin position="151"/>
        <end position="171"/>
    </location>
</feature>
<accession>A0A495RBH5</accession>
<sequence length="392" mass="45217">MKDKVFKYSSDLIDNECNKENLALSCLRWCIAFFFIASPFNPSINDLTLYIWFPLMFCDRYFIGQLIKRINLNYLILFILWIGYCLFSLKIGLAIKFIAIFIGVTYLFFLNNFIIKKIYVCFLFSAIFCIIQFFSFLYSPELAYQLGPGNIAVLLWGKFATLTYTNQYVVFLFPRMSGLSREAGFFVSLLCIVFLIRIRYGKLTFIEKVIFLLGFLFSLSKVSILGVILPILFLFRSLIKKIPTLLTLLIVFSVYCVVAIYLNIGSTSFFYDNESIAHRLSSAYLIFNMRDNYILTGCPSDYQCFTSDGMALVDYLVNGRHLLPSIGLPGLIIEFGILGIVLILSSMIILKFDSFKLLLLVLFTSTVYILTMDNFTILLYYYLISSDLRQIK</sequence>
<name>A0A495RBH5_9GAMM</name>
<protein>
    <recommendedName>
        <fullName evidence="4">O-antigen ligase-like membrane protein</fullName>
    </recommendedName>
</protein>
<keyword evidence="1" id="KW-0472">Membrane</keyword>
<feature type="transmembrane region" description="Helical" evidence="1">
    <location>
        <begin position="326"/>
        <end position="350"/>
    </location>
</feature>